<protein>
    <submittedName>
        <fullName evidence="3">Uncharacterized protein</fullName>
    </submittedName>
</protein>
<evidence type="ECO:0000256" key="1">
    <source>
        <dbReference type="SAM" id="MobiDB-lite"/>
    </source>
</evidence>
<accession>A0A1X1ZGT8</accession>
<gene>
    <name evidence="3" type="ORF">AWC18_06735</name>
</gene>
<sequence>MLCCLVAGSVMALVFRIRLWLTRRRPGSLDQFAPPARRSATGEAVPPRTPATPRAPSGHGQRALSAIAAGMLSYLAVIAGLLSTGLAHSTADTTTWAVRTTLWLTAAAALCALAWRQSLGRRARAITVRERVGGALAGIGVAWFVLGVVDMHLFGAFALGAHSAHGAMTAHHISTWWDVVFHSSGAALAVAGWLTLPVRPLDEDNEPGELELTFATSAAQLQGSVP</sequence>
<reference evidence="3 4" key="1">
    <citation type="submission" date="2016-01" db="EMBL/GenBank/DDBJ databases">
        <title>The new phylogeny of the genus Mycobacterium.</title>
        <authorList>
            <person name="Tarcisio F."/>
            <person name="Conor M."/>
            <person name="Antonella G."/>
            <person name="Elisabetta G."/>
            <person name="Giulia F.S."/>
            <person name="Sara T."/>
            <person name="Anna F."/>
            <person name="Clotilde B."/>
            <person name="Roberto B."/>
            <person name="Veronica D.S."/>
            <person name="Fabio R."/>
            <person name="Monica P."/>
            <person name="Olivier J."/>
            <person name="Enrico T."/>
            <person name="Nicola S."/>
        </authorList>
    </citation>
    <scope>NUCLEOTIDE SEQUENCE [LARGE SCALE GENOMIC DNA]</scope>
    <source>
        <strain evidence="3 4">DSM 44164</strain>
    </source>
</reference>
<evidence type="ECO:0000256" key="2">
    <source>
        <dbReference type="SAM" id="Phobius"/>
    </source>
</evidence>
<keyword evidence="2" id="KW-0812">Transmembrane</keyword>
<feature type="transmembrane region" description="Helical" evidence="2">
    <location>
        <begin position="96"/>
        <end position="115"/>
    </location>
</feature>
<dbReference type="Proteomes" id="UP000193108">
    <property type="component" value="Unassembled WGS sequence"/>
</dbReference>
<feature type="region of interest" description="Disordered" evidence="1">
    <location>
        <begin position="31"/>
        <end position="59"/>
    </location>
</feature>
<proteinExistence type="predicted"/>
<feature type="transmembrane region" description="Helical" evidence="2">
    <location>
        <begin position="179"/>
        <end position="196"/>
    </location>
</feature>
<name>A0A1X1ZGT8_MYCNO</name>
<feature type="transmembrane region" description="Helical" evidence="2">
    <location>
        <begin position="63"/>
        <end position="84"/>
    </location>
</feature>
<dbReference type="STRING" id="1782.AWC18_06735"/>
<evidence type="ECO:0000313" key="4">
    <source>
        <dbReference type="Proteomes" id="UP000193108"/>
    </source>
</evidence>
<comment type="caution">
    <text evidence="3">The sequence shown here is derived from an EMBL/GenBank/DDBJ whole genome shotgun (WGS) entry which is preliminary data.</text>
</comment>
<dbReference type="EMBL" id="LQPI01000033">
    <property type="protein sequence ID" value="ORW22485.1"/>
    <property type="molecule type" value="Genomic_DNA"/>
</dbReference>
<evidence type="ECO:0000313" key="3">
    <source>
        <dbReference type="EMBL" id="ORW22485.1"/>
    </source>
</evidence>
<organism evidence="3 4">
    <name type="scientific">Mycolicibacter nonchromogenicus</name>
    <name type="common">Mycobacterium nonchromogenicum</name>
    <dbReference type="NCBI Taxonomy" id="1782"/>
    <lineage>
        <taxon>Bacteria</taxon>
        <taxon>Bacillati</taxon>
        <taxon>Actinomycetota</taxon>
        <taxon>Actinomycetes</taxon>
        <taxon>Mycobacteriales</taxon>
        <taxon>Mycobacteriaceae</taxon>
        <taxon>Mycolicibacter</taxon>
    </lineage>
</organism>
<keyword evidence="2" id="KW-0472">Membrane</keyword>
<feature type="transmembrane region" description="Helical" evidence="2">
    <location>
        <begin position="136"/>
        <end position="159"/>
    </location>
</feature>
<keyword evidence="4" id="KW-1185">Reference proteome</keyword>
<keyword evidence="2" id="KW-1133">Transmembrane helix</keyword>
<dbReference type="AlphaFoldDB" id="A0A1X1ZGT8"/>